<evidence type="ECO:0000256" key="1">
    <source>
        <dbReference type="ARBA" id="ARBA00004592"/>
    </source>
</evidence>
<name>A0A6A3UM04_9STRA</name>
<dbReference type="InterPro" id="IPR000225">
    <property type="entry name" value="Armadillo"/>
</dbReference>
<dbReference type="Gene3D" id="1.25.10.10">
    <property type="entry name" value="Leucine-rich Repeat Variant"/>
    <property type="match status" value="6"/>
</dbReference>
<dbReference type="EMBL" id="QXGA01000157">
    <property type="protein sequence ID" value="KAE9151211.1"/>
    <property type="molecule type" value="Genomic_DNA"/>
</dbReference>
<feature type="region of interest" description="Disordered" evidence="8">
    <location>
        <begin position="117"/>
        <end position="170"/>
    </location>
</feature>
<comment type="similarity">
    <text evidence="2">Belongs to the beta-catenin family.</text>
</comment>
<evidence type="ECO:0000256" key="4">
    <source>
        <dbReference type="ARBA" id="ARBA00022737"/>
    </source>
</evidence>
<feature type="region of interest" description="Disordered" evidence="8">
    <location>
        <begin position="1552"/>
        <end position="1587"/>
    </location>
</feature>
<feature type="compositionally biased region" description="Polar residues" evidence="8">
    <location>
        <begin position="1900"/>
        <end position="1912"/>
    </location>
</feature>
<protein>
    <recommendedName>
        <fullName evidence="7">Vacuolar protein 8</fullName>
    </recommendedName>
</protein>
<keyword evidence="6" id="KW-0449">Lipoprotein</keyword>
<keyword evidence="3" id="KW-0926">Vacuole</keyword>
<evidence type="ECO:0000256" key="3">
    <source>
        <dbReference type="ARBA" id="ARBA00022554"/>
    </source>
</evidence>
<organism evidence="9 10">
    <name type="scientific">Phytophthora fragariae</name>
    <dbReference type="NCBI Taxonomy" id="53985"/>
    <lineage>
        <taxon>Eukaryota</taxon>
        <taxon>Sar</taxon>
        <taxon>Stramenopiles</taxon>
        <taxon>Oomycota</taxon>
        <taxon>Peronosporomycetes</taxon>
        <taxon>Peronosporales</taxon>
        <taxon>Peronosporaceae</taxon>
        <taxon>Phytophthora</taxon>
    </lineage>
</organism>
<accession>A0A6A3UM04</accession>
<dbReference type="SUPFAM" id="SSF48371">
    <property type="entry name" value="ARM repeat"/>
    <property type="match status" value="3"/>
</dbReference>
<evidence type="ECO:0000256" key="2">
    <source>
        <dbReference type="ARBA" id="ARBA00005462"/>
    </source>
</evidence>
<evidence type="ECO:0000256" key="8">
    <source>
        <dbReference type="SAM" id="MobiDB-lite"/>
    </source>
</evidence>
<feature type="compositionally biased region" description="Polar residues" evidence="8">
    <location>
        <begin position="1940"/>
        <end position="1965"/>
    </location>
</feature>
<dbReference type="PANTHER" id="PTHR47249">
    <property type="entry name" value="VACUOLAR PROTEIN 8"/>
    <property type="match status" value="1"/>
</dbReference>
<feature type="compositionally biased region" description="Low complexity" evidence="8">
    <location>
        <begin position="1556"/>
        <end position="1566"/>
    </location>
</feature>
<comment type="subcellular location">
    <subcellularLocation>
        <location evidence="1">Vacuole membrane</location>
        <topology evidence="1">Lipid-anchor</topology>
    </subcellularLocation>
</comment>
<gene>
    <name evidence="9" type="ORF">PF006_g4478</name>
</gene>
<keyword evidence="5" id="KW-0472">Membrane</keyword>
<feature type="compositionally biased region" description="Acidic residues" evidence="8">
    <location>
        <begin position="647"/>
        <end position="657"/>
    </location>
</feature>
<keyword evidence="4" id="KW-0677">Repeat</keyword>
<feature type="region of interest" description="Disordered" evidence="8">
    <location>
        <begin position="1897"/>
        <end position="1965"/>
    </location>
</feature>
<dbReference type="GO" id="GO:0005774">
    <property type="term" value="C:vacuolar membrane"/>
    <property type="evidence" value="ECO:0007669"/>
    <property type="project" value="UniProtKB-SubCell"/>
</dbReference>
<feature type="region of interest" description="Disordered" evidence="8">
    <location>
        <begin position="1795"/>
        <end position="1861"/>
    </location>
</feature>
<dbReference type="InterPro" id="IPR011989">
    <property type="entry name" value="ARM-like"/>
</dbReference>
<feature type="compositionally biased region" description="Basic and acidic residues" evidence="8">
    <location>
        <begin position="117"/>
        <end position="132"/>
    </location>
</feature>
<feature type="compositionally biased region" description="Polar residues" evidence="8">
    <location>
        <begin position="1568"/>
        <end position="1578"/>
    </location>
</feature>
<feature type="compositionally biased region" description="Acidic residues" evidence="8">
    <location>
        <begin position="1802"/>
        <end position="1819"/>
    </location>
</feature>
<evidence type="ECO:0000256" key="7">
    <source>
        <dbReference type="ARBA" id="ARBA00026209"/>
    </source>
</evidence>
<evidence type="ECO:0000256" key="5">
    <source>
        <dbReference type="ARBA" id="ARBA00023136"/>
    </source>
</evidence>
<dbReference type="InterPro" id="IPR045156">
    <property type="entry name" value="Vac8"/>
</dbReference>
<dbReference type="PANTHER" id="PTHR47249:SF1">
    <property type="entry name" value="VACUOLAR PROTEIN 8"/>
    <property type="match status" value="1"/>
</dbReference>
<feature type="compositionally biased region" description="Low complexity" evidence="8">
    <location>
        <begin position="1837"/>
        <end position="1847"/>
    </location>
</feature>
<dbReference type="InterPro" id="IPR016024">
    <property type="entry name" value="ARM-type_fold"/>
</dbReference>
<sequence>MECALRLASFIVHQEIGQHFELCRVGVMTINPPKCAVNMEQRLAALRRDQEIDGLRVYLVKYNLFPRNRDPHNSPIRLEELKELVKHWKLHRQRGFWRDHPDKDDLVRALLQHIKSEAANKKRRQEAQDKYRSKTLGGADDGSPGKLRDLTTFFGGGNANASGEGDQNDGDIDREQAVAVAKKKNFGGDLFYQRGDYDEGLIYLSRIDKARFQSESHNPCQDLLTTSASAPTPLNRLLLGSDASGKHKSAGVVAPSDKEAERELNQMPAVTLSPILTGAVNMTLLTKDMKLKSVEGLYSISCHKGYEAQLLREGALATLSNLLKQEDSAIRLYAAAAILNLTHYVPVPIAPLLTPLKKTQTQSSSSSLAMAPSQATRDLYAKMIDENVIAALLDLVHTPHPTVKALCARALLRFTIDEAHHFAMVHEGVVTALSQIMATVPTTMTSCVATPNDVKLLCVLALVNLSDVPRAVTRDALLSTIVVLARHGDTLTRKICAQAVLNLSILPTTRGVIVDEGAVAALEVLAAVAIRPPLQLTLLETITCTLCNLAAVKTNQDAMTKNSALNILSDILTNVGAELQRMQQAVKTDMDSAEGEAVVISLLCTVRKNCVNAIAMLCCNPRLQVRIRNANFIPKLLSILRKDGYDDQDDEYSDDDDRASPNGGGRRVLASLSTQRASIDPETEKFVIVAVANLALDDRCRPTLVQDGAVPIFLGLLHAPDLPGSITTEAQHQSEGATDDKRLAALLLKLDCVTALSNLLLHPANFQALVDAGVVPAFLDLIRNEETSAPGASNSSKEIQKACVYAMLGLAKDPGMKTRLAEATQKRFDGKETNDQVGAIPTMLAFASRNLANAELCGVCISFLHHLSSRSENHELLYYEGAVGLLVRVLQKPSSAEAPATIYALWLDCLATLAHLASHTVRRPSLLDDGILDAIQHFLIASAADQRPRDALTDRSIIKAQYAASQIVYKLHEICSGSCVPAGFGPGPVDAPAFFACLLLLATQSASKNSRLSKSTVALQQRTARRTALTIAKVALAVPQGPRLLAEHTDIPPALNMVMCTGIHEAQVCAAIALCNLAAERPMPAKGKPLPRVWRDATVDDFIVITLLRVNSPQTKGICAKALFNLLTHEDARDQLMRDGVLYALLKLARLESDSIRDLALRALYNISLDAKKTAQLLEMELVRILAKMYQADLNKTMKRLMVGIFSNLSSASCALNGSGSIDTVDENKGIEGVVSTTKHVELQMLQEGALGVLKNLTKVRDPEMKLYVANVLYNLSCATDSRVAEILVQDESNVLRILVAELKSESRDVRKYAAKTLANLTASSVAVQVMTNDAAAGVVSVINDAMKGGKTKTGSTPTGGGSSTPSSICVEINCACVFALRNLFSLEMNQRKFIACNGLPTLAALLASPAMAAEAPTLRVATDMICSLAKRSIGSVDTNAGEVSYEERLVKDGIVRALVAIAKGAMDGSTTRAEENAACMNIVTSLSSLSIHPRCHDGMLRDGALDALALLCATNASDARAPFKGLIGVRGEMFALHCMVAIRNLSRLEVPPPSSAAGPPSVDSDTGSDGVQTTSTSKAEDVRSQRLTSQTALVPIVLTLSQSTSPQTREHVVVALYNLARLRLSKRQLIKNDGVKVLLRLGTNAVLPFQRHVCALALQALSTQSPPPVPAQQPNNVDPAAATAAATASAAEWDEPHVNKVIQEGIVAAIAALADSHQQDLLLSVSTNLFAVANPPSAVIEPVTLLRTSNQAIEQRGAPPDWTKVLVTDLASWPEIEVGSSRTTAVRVDSALTVRTLSPGDQEEDQGDDSYSDASDDEIASRRKGSQLGKSGGKLLGSSSSVSPKKQTQPGHSSTLAPPRMCSSDAVLGWFQLLTDPKPEKVRVNVDYELAGRRAVTPTPASTNSLATSSGDELPKLRPETAPEGSTEDGVRLGGKTSIAGQSTLTQARQDASSSSTPTYRRLTSNGVYRGNTAADMPLKSPTTTAKRRSHQLEPLSTVASDNTLKSAFGVVEASACQLDVVFFEKMAVNGKEPSMALLRVQRGGLKTLRGDITMCMSLLSDPDTTRFFHEDDGINPAETTQA</sequence>
<comment type="caution">
    <text evidence="9">The sequence shown here is derived from an EMBL/GenBank/DDBJ whole genome shotgun (WGS) entry which is preliminary data.</text>
</comment>
<reference evidence="9 10" key="1">
    <citation type="submission" date="2018-08" db="EMBL/GenBank/DDBJ databases">
        <title>Genomic investigation of the strawberry pathogen Phytophthora fragariae indicates pathogenicity is determined by transcriptional variation in three key races.</title>
        <authorList>
            <person name="Adams T.M."/>
            <person name="Armitage A.D."/>
            <person name="Sobczyk M.K."/>
            <person name="Bates H.J."/>
            <person name="Dunwell J.M."/>
            <person name="Nellist C.F."/>
            <person name="Harrison R.J."/>
        </authorList>
    </citation>
    <scope>NUCLEOTIDE SEQUENCE [LARGE SCALE GENOMIC DNA]</scope>
    <source>
        <strain evidence="9 10">NOV-5</strain>
    </source>
</reference>
<dbReference type="Proteomes" id="UP000440732">
    <property type="component" value="Unassembled WGS sequence"/>
</dbReference>
<proteinExistence type="inferred from homology"/>
<feature type="compositionally biased region" description="Polar residues" evidence="8">
    <location>
        <begin position="1848"/>
        <end position="1857"/>
    </location>
</feature>
<evidence type="ECO:0000313" key="9">
    <source>
        <dbReference type="EMBL" id="KAE9151211.1"/>
    </source>
</evidence>
<evidence type="ECO:0000256" key="6">
    <source>
        <dbReference type="ARBA" id="ARBA00023288"/>
    </source>
</evidence>
<feature type="region of interest" description="Disordered" evidence="8">
    <location>
        <begin position="647"/>
        <end position="667"/>
    </location>
</feature>
<dbReference type="GO" id="GO:0071562">
    <property type="term" value="P:nucleus-vacuole junction assembly"/>
    <property type="evidence" value="ECO:0007669"/>
    <property type="project" value="InterPro"/>
</dbReference>
<evidence type="ECO:0000313" key="10">
    <source>
        <dbReference type="Proteomes" id="UP000440732"/>
    </source>
</evidence>
<dbReference type="SMART" id="SM00185">
    <property type="entry name" value="ARM"/>
    <property type="match status" value="13"/>
</dbReference>
<dbReference type="GO" id="GO:0043495">
    <property type="term" value="F:protein-membrane adaptor activity"/>
    <property type="evidence" value="ECO:0007669"/>
    <property type="project" value="InterPro"/>
</dbReference>